<keyword evidence="2" id="KW-0472">Membrane</keyword>
<dbReference type="GO" id="GO:0016787">
    <property type="term" value="F:hydrolase activity"/>
    <property type="evidence" value="ECO:0007669"/>
    <property type="project" value="UniProtKB-KW"/>
</dbReference>
<feature type="region of interest" description="Disordered" evidence="1">
    <location>
        <begin position="1"/>
        <end position="25"/>
    </location>
</feature>
<keyword evidence="4" id="KW-0378">Hydrolase</keyword>
<evidence type="ECO:0000256" key="2">
    <source>
        <dbReference type="SAM" id="Phobius"/>
    </source>
</evidence>
<accession>A0ABP9G1S4</accession>
<feature type="transmembrane region" description="Helical" evidence="2">
    <location>
        <begin position="34"/>
        <end position="52"/>
    </location>
</feature>
<proteinExistence type="predicted"/>
<dbReference type="PANTHER" id="PTHR43798">
    <property type="entry name" value="MONOACYLGLYCEROL LIPASE"/>
    <property type="match status" value="1"/>
</dbReference>
<evidence type="ECO:0000313" key="5">
    <source>
        <dbReference type="Proteomes" id="UP001500368"/>
    </source>
</evidence>
<feature type="compositionally biased region" description="Polar residues" evidence="1">
    <location>
        <begin position="1"/>
        <end position="19"/>
    </location>
</feature>
<keyword evidence="5" id="KW-1185">Reference proteome</keyword>
<dbReference type="InterPro" id="IPR050266">
    <property type="entry name" value="AB_hydrolase_sf"/>
</dbReference>
<dbReference type="InterPro" id="IPR029058">
    <property type="entry name" value="AB_hydrolase_fold"/>
</dbReference>
<dbReference type="RefSeq" id="WP_345478328.1">
    <property type="nucleotide sequence ID" value="NZ_BAABLW010000007.1"/>
</dbReference>
<dbReference type="Pfam" id="PF00561">
    <property type="entry name" value="Abhydrolase_1"/>
    <property type="match status" value="1"/>
</dbReference>
<reference evidence="5" key="1">
    <citation type="journal article" date="2019" name="Int. J. Syst. Evol. Microbiol.">
        <title>The Global Catalogue of Microorganisms (GCM) 10K type strain sequencing project: providing services to taxonomists for standard genome sequencing and annotation.</title>
        <authorList>
            <consortium name="The Broad Institute Genomics Platform"/>
            <consortium name="The Broad Institute Genome Sequencing Center for Infectious Disease"/>
            <person name="Wu L."/>
            <person name="Ma J."/>
        </authorList>
    </citation>
    <scope>NUCLEOTIDE SEQUENCE [LARGE SCALE GENOMIC DNA]</scope>
    <source>
        <strain evidence="5">JCM 19129</strain>
    </source>
</reference>
<comment type="caution">
    <text evidence="4">The sequence shown here is derived from an EMBL/GenBank/DDBJ whole genome shotgun (WGS) entry which is preliminary data.</text>
</comment>
<organism evidence="4 5">
    <name type="scientific">Nesterenkonia rhizosphaerae</name>
    <dbReference type="NCBI Taxonomy" id="1348272"/>
    <lineage>
        <taxon>Bacteria</taxon>
        <taxon>Bacillati</taxon>
        <taxon>Actinomycetota</taxon>
        <taxon>Actinomycetes</taxon>
        <taxon>Micrococcales</taxon>
        <taxon>Micrococcaceae</taxon>
        <taxon>Nesterenkonia</taxon>
    </lineage>
</organism>
<dbReference type="Proteomes" id="UP001500368">
    <property type="component" value="Unassembled WGS sequence"/>
</dbReference>
<gene>
    <name evidence="4" type="ORF">GCM10025790_24890</name>
</gene>
<dbReference type="InterPro" id="IPR000073">
    <property type="entry name" value="AB_hydrolase_1"/>
</dbReference>
<dbReference type="Gene3D" id="3.40.50.1820">
    <property type="entry name" value="alpha/beta hydrolase"/>
    <property type="match status" value="1"/>
</dbReference>
<keyword evidence="2" id="KW-1133">Transmembrane helix</keyword>
<sequence length="344" mass="37619">MGPSQEQNQALTHASTPSHQAKPRRTGWWRRRRFLIPAGLVLAAVLVFSWSMRSPSPVGHWDSAEGQDRFLNAYDESFTDMPETAETFDIRTDFGVVRAYQFEGQGDGPPSVLLPGRASASPVWADNMASLLALGDVYTIDLLGEPGRSVQERPITNDADQAAWLNQVLLQLPPDQFHVMGLSIGGWTAANLALHHPESVTAMTLIDPVFVFDDMPLETVLRSIPAAFSWMPKSWRDGFNSYTAGGAPVEDVPVAEMIEAGMQHYSLRLPQPTRISEDQLTELELPVLAIIASESVMLDAEDAAQTAERALPAGTVRVYEGASHAVSGEEPEQIAQDVLDFLAD</sequence>
<keyword evidence="2" id="KW-0812">Transmembrane</keyword>
<dbReference type="PANTHER" id="PTHR43798:SF33">
    <property type="entry name" value="HYDROLASE, PUTATIVE (AFU_ORTHOLOGUE AFUA_2G14860)-RELATED"/>
    <property type="match status" value="1"/>
</dbReference>
<evidence type="ECO:0000256" key="1">
    <source>
        <dbReference type="SAM" id="MobiDB-lite"/>
    </source>
</evidence>
<evidence type="ECO:0000313" key="4">
    <source>
        <dbReference type="EMBL" id="GAA4926091.1"/>
    </source>
</evidence>
<feature type="domain" description="AB hydrolase-1" evidence="3">
    <location>
        <begin position="112"/>
        <end position="242"/>
    </location>
</feature>
<dbReference type="SUPFAM" id="SSF53474">
    <property type="entry name" value="alpha/beta-Hydrolases"/>
    <property type="match status" value="1"/>
</dbReference>
<evidence type="ECO:0000259" key="3">
    <source>
        <dbReference type="Pfam" id="PF00561"/>
    </source>
</evidence>
<name>A0ABP9G1S4_9MICC</name>
<dbReference type="EMBL" id="BAABLW010000007">
    <property type="protein sequence ID" value="GAA4926091.1"/>
    <property type="molecule type" value="Genomic_DNA"/>
</dbReference>
<protein>
    <submittedName>
        <fullName evidence="4">Alpha/beta hydrolase</fullName>
    </submittedName>
</protein>